<evidence type="ECO:0000313" key="3">
    <source>
        <dbReference type="EMBL" id="RXH82060.1"/>
    </source>
</evidence>
<dbReference type="InterPro" id="IPR017451">
    <property type="entry name" value="F-box-assoc_interact_dom"/>
</dbReference>
<dbReference type="Proteomes" id="UP000290289">
    <property type="component" value="Chromosome 12"/>
</dbReference>
<dbReference type="InterPro" id="IPR036047">
    <property type="entry name" value="F-box-like_dom_sf"/>
</dbReference>
<dbReference type="EMBL" id="RDQH01000338">
    <property type="protein sequence ID" value="RXH82060.1"/>
    <property type="molecule type" value="Genomic_DNA"/>
</dbReference>
<organism evidence="3 4">
    <name type="scientific">Malus domestica</name>
    <name type="common">Apple</name>
    <name type="synonym">Pyrus malus</name>
    <dbReference type="NCBI Taxonomy" id="3750"/>
    <lineage>
        <taxon>Eukaryota</taxon>
        <taxon>Viridiplantae</taxon>
        <taxon>Streptophyta</taxon>
        <taxon>Embryophyta</taxon>
        <taxon>Tracheophyta</taxon>
        <taxon>Spermatophyta</taxon>
        <taxon>Magnoliopsida</taxon>
        <taxon>eudicotyledons</taxon>
        <taxon>Gunneridae</taxon>
        <taxon>Pentapetalae</taxon>
        <taxon>rosids</taxon>
        <taxon>fabids</taxon>
        <taxon>Rosales</taxon>
        <taxon>Rosaceae</taxon>
        <taxon>Amygdaloideae</taxon>
        <taxon>Maleae</taxon>
        <taxon>Malus</taxon>
    </lineage>
</organism>
<dbReference type="PANTHER" id="PTHR31672:SF13">
    <property type="entry name" value="F-BOX PROTEIN CPR30-LIKE"/>
    <property type="match status" value="1"/>
</dbReference>
<evidence type="ECO:0000259" key="2">
    <source>
        <dbReference type="Pfam" id="PF08268"/>
    </source>
</evidence>
<keyword evidence="4" id="KW-1185">Reference proteome</keyword>
<name>A0A498IFS6_MALDO</name>
<dbReference type="PANTHER" id="PTHR31672">
    <property type="entry name" value="BNACNNG10540D PROTEIN"/>
    <property type="match status" value="1"/>
</dbReference>
<feature type="compositionally biased region" description="Basic residues" evidence="1">
    <location>
        <begin position="1"/>
        <end position="11"/>
    </location>
</feature>
<dbReference type="NCBIfam" id="TIGR01640">
    <property type="entry name" value="F_box_assoc_1"/>
    <property type="match status" value="1"/>
</dbReference>
<dbReference type="InterPro" id="IPR013187">
    <property type="entry name" value="F-box-assoc_dom_typ3"/>
</dbReference>
<feature type="domain" description="F-box associated beta-propeller type 3" evidence="2">
    <location>
        <begin position="82"/>
        <end position="341"/>
    </location>
</feature>
<dbReference type="SUPFAM" id="SSF81383">
    <property type="entry name" value="F-box domain"/>
    <property type="match status" value="1"/>
</dbReference>
<reference evidence="3 4" key="1">
    <citation type="submission" date="2018-10" db="EMBL/GenBank/DDBJ databases">
        <title>A high-quality apple genome assembly.</title>
        <authorList>
            <person name="Hu J."/>
        </authorList>
    </citation>
    <scope>NUCLEOTIDE SEQUENCE [LARGE SCALE GENOMIC DNA]</scope>
    <source>
        <strain evidence="4">cv. HFTH1</strain>
        <tissue evidence="3">Young leaf</tissue>
    </source>
</reference>
<dbReference type="Pfam" id="PF08268">
    <property type="entry name" value="FBA_3"/>
    <property type="match status" value="1"/>
</dbReference>
<dbReference type="InterPro" id="IPR050796">
    <property type="entry name" value="SCF_F-box_component"/>
</dbReference>
<accession>A0A498IFS6</accession>
<protein>
    <recommendedName>
        <fullName evidence="2">F-box associated beta-propeller type 3 domain-containing protein</fullName>
    </recommendedName>
</protein>
<evidence type="ECO:0000313" key="4">
    <source>
        <dbReference type="Proteomes" id="UP000290289"/>
    </source>
</evidence>
<sequence length="445" mass="51396">METRSIKRLRQRQGSDNKKTNLMDVENDNLVDIFSKLPAKSLIQLGCMSKTLSNIVSCPYFVKQHMHFLTATNAASEVPRLMVVAQSKNRYAGELTVLQSLQYGGTSLEKSRHTIVSKVIFRRQNYSFDLEFLFCNLICLKDSNYGYGRRCLLLNPLKAEAVILPVDNTIRPDVPANPISKSYEYWYGMGFDNANNKYKIVRVFGYRFGYDFGYTGYKYLVSHVHELGTSSWREIDSVPPRKITDKKVSAYGDMHWLTTHSRRVREDIFFYISILTFDFNKEKFCWNIPVPPSSRGPRNFPPVERFQLINLKGSLSLIDASSDKYLEIWMLNNYDEKEWIFSYRIDGSAFIAACPYRSFRFWTCGEWEHGIFFKKSDCTTLDLIFLDLRSASINCVECPVSKRGLHTSVLSYTGGLISLRSYGNLVEPKTGSRDLNAFSNLWKFD</sequence>
<feature type="region of interest" description="Disordered" evidence="1">
    <location>
        <begin position="1"/>
        <end position="21"/>
    </location>
</feature>
<evidence type="ECO:0000256" key="1">
    <source>
        <dbReference type="SAM" id="MobiDB-lite"/>
    </source>
</evidence>
<dbReference type="AlphaFoldDB" id="A0A498IFS6"/>
<gene>
    <name evidence="3" type="ORF">DVH24_036401</name>
</gene>
<comment type="caution">
    <text evidence="3">The sequence shown here is derived from an EMBL/GenBank/DDBJ whole genome shotgun (WGS) entry which is preliminary data.</text>
</comment>
<proteinExistence type="predicted"/>